<dbReference type="Proteomes" id="UP001159363">
    <property type="component" value="Chromosome 9"/>
</dbReference>
<dbReference type="InterPro" id="IPR043502">
    <property type="entry name" value="DNA/RNA_pol_sf"/>
</dbReference>
<sequence length="137" mass="16108">MSATGYCEGVPMNVEELNDITDKNNWFKAIDEEVRHGRSHLYVHHLDVRNAFLHGVLKDEIFMQPPVVKEGRVLKLNITLYGVKQDPREWNSRFDVFVKSLGFSQYHANRIDICIHVEMMTIIYLLLYIDDFLTDCY</sequence>
<reference evidence="2 3" key="1">
    <citation type="submission" date="2023-02" db="EMBL/GenBank/DDBJ databases">
        <title>LHISI_Scaffold_Assembly.</title>
        <authorList>
            <person name="Stuart O.P."/>
            <person name="Cleave R."/>
            <person name="Magrath M.J.L."/>
            <person name="Mikheyev A.S."/>
        </authorList>
    </citation>
    <scope>NUCLEOTIDE SEQUENCE [LARGE SCALE GENOMIC DNA]</scope>
    <source>
        <strain evidence="2">Daus_M_001</strain>
        <tissue evidence="2">Leg muscle</tissue>
    </source>
</reference>
<proteinExistence type="predicted"/>
<protein>
    <recommendedName>
        <fullName evidence="1">Reverse transcriptase Ty1/copia-type domain-containing protein</fullName>
    </recommendedName>
</protein>
<dbReference type="SUPFAM" id="SSF56672">
    <property type="entry name" value="DNA/RNA polymerases"/>
    <property type="match status" value="1"/>
</dbReference>
<evidence type="ECO:0000313" key="2">
    <source>
        <dbReference type="EMBL" id="KAJ8874356.1"/>
    </source>
</evidence>
<name>A0ABQ9GQT9_9NEOP</name>
<evidence type="ECO:0000259" key="1">
    <source>
        <dbReference type="Pfam" id="PF07727"/>
    </source>
</evidence>
<accession>A0ABQ9GQT9</accession>
<keyword evidence="3" id="KW-1185">Reference proteome</keyword>
<dbReference type="EMBL" id="JARBHB010000010">
    <property type="protein sequence ID" value="KAJ8874356.1"/>
    <property type="molecule type" value="Genomic_DNA"/>
</dbReference>
<comment type="caution">
    <text evidence="2">The sequence shown here is derived from an EMBL/GenBank/DDBJ whole genome shotgun (WGS) entry which is preliminary data.</text>
</comment>
<evidence type="ECO:0000313" key="3">
    <source>
        <dbReference type="Proteomes" id="UP001159363"/>
    </source>
</evidence>
<organism evidence="2 3">
    <name type="scientific">Dryococelus australis</name>
    <dbReference type="NCBI Taxonomy" id="614101"/>
    <lineage>
        <taxon>Eukaryota</taxon>
        <taxon>Metazoa</taxon>
        <taxon>Ecdysozoa</taxon>
        <taxon>Arthropoda</taxon>
        <taxon>Hexapoda</taxon>
        <taxon>Insecta</taxon>
        <taxon>Pterygota</taxon>
        <taxon>Neoptera</taxon>
        <taxon>Polyneoptera</taxon>
        <taxon>Phasmatodea</taxon>
        <taxon>Verophasmatodea</taxon>
        <taxon>Anareolatae</taxon>
        <taxon>Phasmatidae</taxon>
        <taxon>Eurycanthinae</taxon>
        <taxon>Dryococelus</taxon>
    </lineage>
</organism>
<dbReference type="InterPro" id="IPR013103">
    <property type="entry name" value="RVT_2"/>
</dbReference>
<feature type="domain" description="Reverse transcriptase Ty1/copia-type" evidence="1">
    <location>
        <begin position="41"/>
        <end position="133"/>
    </location>
</feature>
<gene>
    <name evidence="2" type="ORF">PR048_025204</name>
</gene>
<dbReference type="Pfam" id="PF07727">
    <property type="entry name" value="RVT_2"/>
    <property type="match status" value="1"/>
</dbReference>